<evidence type="ECO:0000256" key="1">
    <source>
        <dbReference type="SAM" id="SignalP"/>
    </source>
</evidence>
<evidence type="ECO:0000313" key="3">
    <source>
        <dbReference type="Proteomes" id="UP001418637"/>
    </source>
</evidence>
<accession>A0ABV0BH76</accession>
<proteinExistence type="predicted"/>
<dbReference type="Proteomes" id="UP001418637">
    <property type="component" value="Unassembled WGS sequence"/>
</dbReference>
<keyword evidence="3" id="KW-1185">Reference proteome</keyword>
<dbReference type="RefSeq" id="WP_346336201.1">
    <property type="nucleotide sequence ID" value="NZ_JBBYXI010000001.1"/>
</dbReference>
<reference evidence="2 3" key="1">
    <citation type="submission" date="2024-04" db="EMBL/GenBank/DDBJ databases">
        <title>A novel species isolated from cricket.</title>
        <authorList>
            <person name="Wang H.-C."/>
        </authorList>
    </citation>
    <scope>NUCLEOTIDE SEQUENCE [LARGE SCALE GENOMIC DNA]</scope>
    <source>
        <strain evidence="2 3">WL0021</strain>
    </source>
</reference>
<name>A0ABV0BH76_9HYPH</name>
<evidence type="ECO:0000313" key="2">
    <source>
        <dbReference type="EMBL" id="MEN3930239.1"/>
    </source>
</evidence>
<organism evidence="2 3">
    <name type="scientific">Hohaiivirga grylli</name>
    <dbReference type="NCBI Taxonomy" id="3133970"/>
    <lineage>
        <taxon>Bacteria</taxon>
        <taxon>Pseudomonadati</taxon>
        <taxon>Pseudomonadota</taxon>
        <taxon>Alphaproteobacteria</taxon>
        <taxon>Hyphomicrobiales</taxon>
        <taxon>Methylobacteriaceae</taxon>
        <taxon>Hohaiivirga</taxon>
    </lineage>
</organism>
<gene>
    <name evidence="2" type="ORF">WJT86_04080</name>
</gene>
<keyword evidence="1" id="KW-0732">Signal</keyword>
<feature type="chain" id="PRO_5047300300" evidence="1">
    <location>
        <begin position="30"/>
        <end position="105"/>
    </location>
</feature>
<dbReference type="EMBL" id="JBBYXI010000001">
    <property type="protein sequence ID" value="MEN3930239.1"/>
    <property type="molecule type" value="Genomic_DNA"/>
</dbReference>
<feature type="signal peptide" evidence="1">
    <location>
        <begin position="1"/>
        <end position="29"/>
    </location>
</feature>
<dbReference type="PROSITE" id="PS51257">
    <property type="entry name" value="PROKAR_LIPOPROTEIN"/>
    <property type="match status" value="1"/>
</dbReference>
<protein>
    <submittedName>
        <fullName evidence="2">Uncharacterized protein</fullName>
    </submittedName>
</protein>
<comment type="caution">
    <text evidence="2">The sequence shown here is derived from an EMBL/GenBank/DDBJ whole genome shotgun (WGS) entry which is preliminary data.</text>
</comment>
<sequence length="105" mass="11637">MTNRHKTCLLPTLLGVIILGSACLSAAQAQQVTSQNIPCSQLQTMVRTEGAVTIYYGSHLYDRYVDHAGFCATMERTKAAWIPSKDNPQCFVGYTCEQPHLTSKR</sequence>